<sequence length="175" mass="19198">MEAVVPTQYGLGSNGWNAALSQGLPIRNLPASSQRVVIKPDGLARRWGKSSSYGLYEMTSSNASFYALSGFWYGTDSAPYSFLESDRAGMVHESISLPASGGGKLWTDAGSGANDDADVERDYYGPDDDDSIRILQVPDRQPEAHFFHTNQDTSTFRKLDFAKVQFVSNRFINPA</sequence>
<protein>
    <submittedName>
        <fullName evidence="1">Uncharacterized protein</fullName>
    </submittedName>
</protein>
<name>A0AAJ0DEU6_9PEZI</name>
<keyword evidence="2" id="KW-1185">Reference proteome</keyword>
<reference evidence="1" key="1">
    <citation type="submission" date="2023-04" db="EMBL/GenBank/DDBJ databases">
        <title>Black Yeasts Isolated from many extreme environments.</title>
        <authorList>
            <person name="Coleine C."/>
            <person name="Stajich J.E."/>
            <person name="Selbmann L."/>
        </authorList>
    </citation>
    <scope>NUCLEOTIDE SEQUENCE</scope>
    <source>
        <strain evidence="1">CCFEE 5312</strain>
    </source>
</reference>
<dbReference type="EMBL" id="JAWDJX010000044">
    <property type="protein sequence ID" value="KAK3048901.1"/>
    <property type="molecule type" value="Genomic_DNA"/>
</dbReference>
<evidence type="ECO:0000313" key="1">
    <source>
        <dbReference type="EMBL" id="KAK3048901.1"/>
    </source>
</evidence>
<gene>
    <name evidence="1" type="ORF">LTR09_009796</name>
</gene>
<proteinExistence type="predicted"/>
<accession>A0AAJ0DEU6</accession>
<organism evidence="1 2">
    <name type="scientific">Extremus antarcticus</name>
    <dbReference type="NCBI Taxonomy" id="702011"/>
    <lineage>
        <taxon>Eukaryota</taxon>
        <taxon>Fungi</taxon>
        <taxon>Dikarya</taxon>
        <taxon>Ascomycota</taxon>
        <taxon>Pezizomycotina</taxon>
        <taxon>Dothideomycetes</taxon>
        <taxon>Dothideomycetidae</taxon>
        <taxon>Mycosphaerellales</taxon>
        <taxon>Extremaceae</taxon>
        <taxon>Extremus</taxon>
    </lineage>
</organism>
<dbReference type="Proteomes" id="UP001271007">
    <property type="component" value="Unassembled WGS sequence"/>
</dbReference>
<evidence type="ECO:0000313" key="2">
    <source>
        <dbReference type="Proteomes" id="UP001271007"/>
    </source>
</evidence>
<dbReference type="AlphaFoldDB" id="A0AAJ0DEU6"/>
<comment type="caution">
    <text evidence="1">The sequence shown here is derived from an EMBL/GenBank/DDBJ whole genome shotgun (WGS) entry which is preliminary data.</text>
</comment>